<dbReference type="Proteomes" id="UP000775179">
    <property type="component" value="Unassembled WGS sequence"/>
</dbReference>
<evidence type="ECO:0000313" key="1">
    <source>
        <dbReference type="EMBL" id="MBX7291241.1"/>
    </source>
</evidence>
<dbReference type="RefSeq" id="WP_021875436.1">
    <property type="nucleotide sequence ID" value="NZ_CP018630.1"/>
</dbReference>
<gene>
    <name evidence="1" type="ORF">K4H94_09455</name>
</gene>
<dbReference type="AlphaFoldDB" id="A0ABD4RJ84"/>
<accession>A0ABD4RJ84</accession>
<proteinExistence type="predicted"/>
<reference evidence="1 2" key="1">
    <citation type="submission" date="2021-08" db="EMBL/GenBank/DDBJ databases">
        <title>Genome sequence analysis of Clostridium chauvoei strains of European origin and evaluation of typing options for outbreak investigations.</title>
        <authorList>
            <person name="Abdel-Glil M."/>
            <person name="Thomas P."/>
            <person name="Seyboldt C."/>
        </authorList>
    </citation>
    <scope>NUCLEOTIDE SEQUENCE [LARGE SCALE GENOMIC DNA]</scope>
    <source>
        <strain evidence="1 2">S0260-09</strain>
    </source>
</reference>
<name>A0ABD4RJ84_9CLOT</name>
<evidence type="ECO:0000313" key="2">
    <source>
        <dbReference type="Proteomes" id="UP000775179"/>
    </source>
</evidence>
<dbReference type="GeneID" id="66301443"/>
<dbReference type="EMBL" id="JAIFTX010000020">
    <property type="protein sequence ID" value="MBX7291241.1"/>
    <property type="molecule type" value="Genomic_DNA"/>
</dbReference>
<protein>
    <submittedName>
        <fullName evidence="1">Uncharacterized protein</fullName>
    </submittedName>
</protein>
<comment type="caution">
    <text evidence="1">The sequence shown here is derived from an EMBL/GenBank/DDBJ whole genome shotgun (WGS) entry which is preliminary data.</text>
</comment>
<dbReference type="KEGG" id="cchv:BTM20_06160"/>
<sequence>MSLFLGKIHYWLFNKIIWFEGLEEEIIDLAKKEGLEVANLSKEIKGRYGDRLPNIPLEDMIDKSNIHGWLQSKIHSAEGRMAAWTTELLKDEKNFSKLQKIYITQGMKAAKEAIKKGVETGTAIDIFNDMNDYILDGMPCDRVHQIIKSEEDEVKWIRRVCVHKDIWEKENGDVERFYTLRALWIKAFVSELNSDFIYVENEDGSIEIKKA</sequence>
<organism evidence="1 2">
    <name type="scientific">Clostridium chauvoei</name>
    <dbReference type="NCBI Taxonomy" id="46867"/>
    <lineage>
        <taxon>Bacteria</taxon>
        <taxon>Bacillati</taxon>
        <taxon>Bacillota</taxon>
        <taxon>Clostridia</taxon>
        <taxon>Eubacteriales</taxon>
        <taxon>Clostridiaceae</taxon>
        <taxon>Clostridium</taxon>
    </lineage>
</organism>